<feature type="transmembrane region" description="Helical" evidence="6">
    <location>
        <begin position="183"/>
        <end position="203"/>
    </location>
</feature>
<evidence type="ECO:0000256" key="1">
    <source>
        <dbReference type="ARBA" id="ARBA00004141"/>
    </source>
</evidence>
<dbReference type="RefSeq" id="WP_085787080.1">
    <property type="nucleotide sequence ID" value="NZ_CP019937.1"/>
</dbReference>
<gene>
    <name evidence="8" type="ORF">BVG79_02383</name>
</gene>
<accession>A0A1W6P2S4</accession>
<evidence type="ECO:0000259" key="7">
    <source>
        <dbReference type="Pfam" id="PF00892"/>
    </source>
</evidence>
<feature type="transmembrane region" description="Helical" evidence="6">
    <location>
        <begin position="209"/>
        <end position="227"/>
    </location>
</feature>
<dbReference type="SUPFAM" id="SSF103481">
    <property type="entry name" value="Multidrug resistance efflux transporter EmrE"/>
    <property type="match status" value="2"/>
</dbReference>
<protein>
    <recommendedName>
        <fullName evidence="7">EamA domain-containing protein</fullName>
    </recommendedName>
</protein>
<proteinExistence type="inferred from homology"/>
<dbReference type="KEGG" id="kro:BVG79_02383"/>
<keyword evidence="3 6" id="KW-0812">Transmembrane</keyword>
<dbReference type="EMBL" id="CP019937">
    <property type="protein sequence ID" value="ARO15723.1"/>
    <property type="molecule type" value="Genomic_DNA"/>
</dbReference>
<dbReference type="OrthoDB" id="8478503at2"/>
<dbReference type="PANTHER" id="PTHR22911:SF6">
    <property type="entry name" value="SOLUTE CARRIER FAMILY 35 MEMBER G1"/>
    <property type="match status" value="1"/>
</dbReference>
<dbReference type="GO" id="GO:0016020">
    <property type="term" value="C:membrane"/>
    <property type="evidence" value="ECO:0007669"/>
    <property type="project" value="UniProtKB-SubCell"/>
</dbReference>
<dbReference type="Proteomes" id="UP000242447">
    <property type="component" value="Chromosome"/>
</dbReference>
<reference evidence="8 9" key="1">
    <citation type="submission" date="2017-02" db="EMBL/GenBank/DDBJ databases">
        <title>Ketogulonicigenium robustum SPU B003 Genome sequencing and assembly.</title>
        <authorList>
            <person name="Li Y."/>
            <person name="Liu L."/>
            <person name="Wang C."/>
            <person name="Zhang M."/>
            <person name="Zhang T."/>
            <person name="Zhang Y."/>
        </authorList>
    </citation>
    <scope>NUCLEOTIDE SEQUENCE [LARGE SCALE GENOMIC DNA]</scope>
    <source>
        <strain evidence="8 9">SPU_B003</strain>
    </source>
</reference>
<dbReference type="AlphaFoldDB" id="A0A1W6P2S4"/>
<feature type="transmembrane region" description="Helical" evidence="6">
    <location>
        <begin position="74"/>
        <end position="92"/>
    </location>
</feature>
<evidence type="ECO:0000256" key="6">
    <source>
        <dbReference type="SAM" id="Phobius"/>
    </source>
</evidence>
<evidence type="ECO:0000256" key="5">
    <source>
        <dbReference type="ARBA" id="ARBA00023136"/>
    </source>
</evidence>
<dbReference type="InterPro" id="IPR037185">
    <property type="entry name" value="EmrE-like"/>
</dbReference>
<sequence length="302" mass="32234">MSPLHGIALKVLSVLLFLVMQSMIKYVSDDIPPGQAVFFRSVFATPVIFAWLLARGELRTGLRTSNPLGHLMRGVIGTSSMLFGFAAVAYLTLPEATAIGYTSPLLVVIFAAVLLHEKVRAFRMTSVALGLVGVLIVLWPNLVGGQGTSSALGVVMALAAAFFAALVQIIVRRLVDSESTASIVFWFSVSASLMSLLTIPFGWVVPTPLQAVLLISAGLLGGLAQIFMTSAYRYADASLVAPFDYMSMLFALVIGYVVFGDVPTVNMLVGGAIIIAAGIVIILREQYLGKQRARQRKVTPPA</sequence>
<evidence type="ECO:0000256" key="2">
    <source>
        <dbReference type="ARBA" id="ARBA00009853"/>
    </source>
</evidence>
<keyword evidence="9" id="KW-1185">Reference proteome</keyword>
<feature type="transmembrane region" description="Helical" evidence="6">
    <location>
        <begin position="239"/>
        <end position="259"/>
    </location>
</feature>
<feature type="domain" description="EamA" evidence="7">
    <location>
        <begin position="6"/>
        <end position="138"/>
    </location>
</feature>
<feature type="transmembrane region" description="Helical" evidence="6">
    <location>
        <begin position="151"/>
        <end position="171"/>
    </location>
</feature>
<evidence type="ECO:0000256" key="4">
    <source>
        <dbReference type="ARBA" id="ARBA00022989"/>
    </source>
</evidence>
<feature type="transmembrane region" description="Helical" evidence="6">
    <location>
        <begin position="36"/>
        <end position="54"/>
    </location>
</feature>
<comment type="subcellular location">
    <subcellularLocation>
        <location evidence="1">Membrane</location>
        <topology evidence="1">Multi-pass membrane protein</topology>
    </subcellularLocation>
</comment>
<dbReference type="Pfam" id="PF00892">
    <property type="entry name" value="EamA"/>
    <property type="match status" value="2"/>
</dbReference>
<feature type="transmembrane region" description="Helical" evidence="6">
    <location>
        <begin position="265"/>
        <end position="283"/>
    </location>
</feature>
<organism evidence="8 9">
    <name type="scientific">Ketogulonicigenium robustum</name>
    <dbReference type="NCBI Taxonomy" id="92947"/>
    <lineage>
        <taxon>Bacteria</taxon>
        <taxon>Pseudomonadati</taxon>
        <taxon>Pseudomonadota</taxon>
        <taxon>Alphaproteobacteria</taxon>
        <taxon>Rhodobacterales</taxon>
        <taxon>Roseobacteraceae</taxon>
        <taxon>Ketogulonicigenium</taxon>
    </lineage>
</organism>
<dbReference type="PANTHER" id="PTHR22911">
    <property type="entry name" value="ACYL-MALONYL CONDENSING ENZYME-RELATED"/>
    <property type="match status" value="1"/>
</dbReference>
<feature type="transmembrane region" description="Helical" evidence="6">
    <location>
        <begin position="98"/>
        <end position="115"/>
    </location>
</feature>
<evidence type="ECO:0000313" key="9">
    <source>
        <dbReference type="Proteomes" id="UP000242447"/>
    </source>
</evidence>
<name>A0A1W6P2S4_9RHOB</name>
<evidence type="ECO:0000256" key="3">
    <source>
        <dbReference type="ARBA" id="ARBA00022692"/>
    </source>
</evidence>
<comment type="similarity">
    <text evidence="2">Belongs to the drug/metabolite transporter (DMT) superfamily. 10 TMS drug/metabolite exporter (DME) (TC 2.A.7.3) family.</text>
</comment>
<dbReference type="InterPro" id="IPR000620">
    <property type="entry name" value="EamA_dom"/>
</dbReference>
<keyword evidence="5 6" id="KW-0472">Membrane</keyword>
<feature type="transmembrane region" description="Helical" evidence="6">
    <location>
        <begin position="7"/>
        <end position="24"/>
    </location>
</feature>
<feature type="domain" description="EamA" evidence="7">
    <location>
        <begin position="152"/>
        <end position="283"/>
    </location>
</feature>
<feature type="transmembrane region" description="Helical" evidence="6">
    <location>
        <begin position="122"/>
        <end position="139"/>
    </location>
</feature>
<evidence type="ECO:0000313" key="8">
    <source>
        <dbReference type="EMBL" id="ARO15723.1"/>
    </source>
</evidence>
<keyword evidence="4 6" id="KW-1133">Transmembrane helix</keyword>